<proteinExistence type="predicted"/>
<accession>A0A1W6AAP1</accession>
<organism evidence="1 2">
    <name type="scientific">Bacillus mycoides</name>
    <dbReference type="NCBI Taxonomy" id="1405"/>
    <lineage>
        <taxon>Bacteria</taxon>
        <taxon>Bacillati</taxon>
        <taxon>Bacillota</taxon>
        <taxon>Bacilli</taxon>
        <taxon>Bacillales</taxon>
        <taxon>Bacillaceae</taxon>
        <taxon>Bacillus</taxon>
        <taxon>Bacillus cereus group</taxon>
    </lineage>
</organism>
<dbReference type="AlphaFoldDB" id="A0A1W6AAP1"/>
<gene>
    <name evidence="1" type="ORF">B7492_18105</name>
</gene>
<sequence length="125" mass="14626">MSFAVNYMAGGRLDAPYFPTKPIPFIKGRRIGVYENIHHNEFIAPVDMEMIAFSIGASKYNDNDYWNLYINNEKIADEIYMKDVPEGFNFSVVKQIPAKAIIRFEYINKSLEKKAIWLNYQFLKD</sequence>
<dbReference type="EMBL" id="CP020743">
    <property type="protein sequence ID" value="ARJ22973.1"/>
    <property type="molecule type" value="Genomic_DNA"/>
</dbReference>
<name>A0A1W6AAP1_BACMY</name>
<reference evidence="1 2" key="1">
    <citation type="submission" date="2017-04" db="EMBL/GenBank/DDBJ databases">
        <title>The Characteristic of a Fine Plant Growth-Promoting Rhizobacteria Bacillus mycoides Gnyt1 and its Whole Genome Sequencing Analysis.</title>
        <authorList>
            <person name="Li J.H."/>
            <person name="Yao T."/>
        </authorList>
    </citation>
    <scope>NUCLEOTIDE SEQUENCE [LARGE SCALE GENOMIC DNA]</scope>
    <source>
        <strain evidence="1 2">Gnyt1</strain>
    </source>
</reference>
<dbReference type="Proteomes" id="UP000192932">
    <property type="component" value="Chromosome"/>
</dbReference>
<evidence type="ECO:0000313" key="1">
    <source>
        <dbReference type="EMBL" id="ARJ22973.1"/>
    </source>
</evidence>
<dbReference type="RefSeq" id="WP_085311996.1">
    <property type="nucleotide sequence ID" value="NZ_CP020743.1"/>
</dbReference>
<evidence type="ECO:0000313" key="2">
    <source>
        <dbReference type="Proteomes" id="UP000192932"/>
    </source>
</evidence>
<protein>
    <submittedName>
        <fullName evidence="1">Low copy number virion structural protein</fullName>
    </submittedName>
</protein>